<protein>
    <recommendedName>
        <fullName evidence="4">Carboxypeptidase-like regulatory domain-containing protein</fullName>
    </recommendedName>
</protein>
<comment type="caution">
    <text evidence="2">The sequence shown here is derived from an EMBL/GenBank/DDBJ whole genome shotgun (WGS) entry which is preliminary data.</text>
</comment>
<feature type="signal peptide" evidence="1">
    <location>
        <begin position="1"/>
        <end position="19"/>
    </location>
</feature>
<evidence type="ECO:0000313" key="2">
    <source>
        <dbReference type="EMBL" id="MDO7877119.1"/>
    </source>
</evidence>
<dbReference type="RefSeq" id="WP_305008537.1">
    <property type="nucleotide sequence ID" value="NZ_JAUQSY010000016.1"/>
</dbReference>
<evidence type="ECO:0000256" key="1">
    <source>
        <dbReference type="SAM" id="SignalP"/>
    </source>
</evidence>
<organism evidence="2 3">
    <name type="scientific">Hymenobacter aranciens</name>
    <dbReference type="NCBI Taxonomy" id="3063996"/>
    <lineage>
        <taxon>Bacteria</taxon>
        <taxon>Pseudomonadati</taxon>
        <taxon>Bacteroidota</taxon>
        <taxon>Cytophagia</taxon>
        <taxon>Cytophagales</taxon>
        <taxon>Hymenobacteraceae</taxon>
        <taxon>Hymenobacter</taxon>
    </lineage>
</organism>
<feature type="chain" id="PRO_5046234508" description="Carboxypeptidase-like regulatory domain-containing protein" evidence="1">
    <location>
        <begin position="20"/>
        <end position="155"/>
    </location>
</feature>
<sequence>MRKFVLLTLTTAFTATLFAAPLAQARHALAGSTPVVAATTEPTAPATTVIRGKVVSPAGILPGAVVKLRSTQQLAVANAEGEFQLAVLADGGPQVATVSFAGFEDEEIILNPSEAGTKVSLAKVHFIKVKRNQSLKVYMKTARKQSRKASRSVRR</sequence>
<accession>A0ABT9BHD0</accession>
<keyword evidence="3" id="KW-1185">Reference proteome</keyword>
<proteinExistence type="predicted"/>
<dbReference type="SUPFAM" id="SSF49464">
    <property type="entry name" value="Carboxypeptidase regulatory domain-like"/>
    <property type="match status" value="1"/>
</dbReference>
<keyword evidence="1" id="KW-0732">Signal</keyword>
<reference evidence="2" key="1">
    <citation type="submission" date="2023-07" db="EMBL/GenBank/DDBJ databases">
        <authorList>
            <person name="Kim M.K."/>
        </authorList>
    </citation>
    <scope>NUCLEOTIDE SEQUENCE</scope>
    <source>
        <strain evidence="2">ASUV-10-1</strain>
    </source>
</reference>
<gene>
    <name evidence="2" type="ORF">Q5H93_20405</name>
</gene>
<dbReference type="Proteomes" id="UP001176429">
    <property type="component" value="Unassembled WGS sequence"/>
</dbReference>
<dbReference type="InterPro" id="IPR008969">
    <property type="entry name" value="CarboxyPept-like_regulatory"/>
</dbReference>
<evidence type="ECO:0008006" key="4">
    <source>
        <dbReference type="Google" id="ProtNLM"/>
    </source>
</evidence>
<name>A0ABT9BHD0_9BACT</name>
<dbReference type="EMBL" id="JAUQSY010000016">
    <property type="protein sequence ID" value="MDO7877119.1"/>
    <property type="molecule type" value="Genomic_DNA"/>
</dbReference>
<evidence type="ECO:0000313" key="3">
    <source>
        <dbReference type="Proteomes" id="UP001176429"/>
    </source>
</evidence>